<feature type="transmembrane region" description="Helical" evidence="1">
    <location>
        <begin position="164"/>
        <end position="182"/>
    </location>
</feature>
<feature type="transmembrane region" description="Helical" evidence="1">
    <location>
        <begin position="558"/>
        <end position="578"/>
    </location>
</feature>
<dbReference type="AlphaFoldDB" id="A0AAC9B1Y9"/>
<gene>
    <name evidence="2" type="ORF">ADU70_1311</name>
</gene>
<feature type="transmembrane region" description="Helical" evidence="1">
    <location>
        <begin position="134"/>
        <end position="152"/>
    </location>
</feature>
<keyword evidence="1" id="KW-1133">Transmembrane helix</keyword>
<evidence type="ECO:0000313" key="3">
    <source>
        <dbReference type="Proteomes" id="UP000076405"/>
    </source>
</evidence>
<feature type="transmembrane region" description="Helical" evidence="1">
    <location>
        <begin position="231"/>
        <end position="253"/>
    </location>
</feature>
<feature type="transmembrane region" description="Helical" evidence="1">
    <location>
        <begin position="15"/>
        <end position="36"/>
    </location>
</feature>
<feature type="transmembrane region" description="Helical" evidence="1">
    <location>
        <begin position="383"/>
        <end position="404"/>
    </location>
</feature>
<sequence length="583" mass="67500">MQTKEVVKKESMRSVSLSLGIVFFYIFISIFSIILIKRSGFLFKGDDLHFHIDRVENLVGVLKGHNLLSFISTYAYNRTGIAVDQFYPNLFMYPFAILRILIKSPVSAIYDGFILINLLTCFIAHLSYKSFSGSNFQAFIFTNFYFFATWRFTDMFARFDLGELLAIAFIPLAFLGFYEVMFRNTKKWPILALGMSLILYSHLLSALMIAFCFVLMVIVNLKKIPNIKLTILRFLNAMILFLVLSFGFIYSFLYTSRSATVKLPVARILQNEALNPFYVLKDSISNSISIYRPEVYNIGIVAIAILILLLRVKPMNKLTSQLTGWTVLSLWACTNLFPWFIFQNTPVKAMQFPWRCFFLASFFISVLGVQVILFIFKPEKRKWVAAGLPLILLMLNMSSIYSFVQQREQLPTLNYTLNAATSNYKNHFFKIDDKNYSRLANYNYGSDYIPETKEASNEWNSKLFTNVAQHRAILPDGQLMTMRKIKSIPNGMIYKLPVQRKSSDVSLPFYVYNKNNYVVKRNGSEVPFKVDKNKLLNVRASSSKNEFKIQYVPTHMQLFSIFVSIMGFFLILGLWVYYSVRRS</sequence>
<reference evidence="2 3" key="1">
    <citation type="journal article" date="2016" name="PLoS ONE">
        <title>The Identification of Novel Diagnostic Marker Genes for the Detection of Beer Spoiling Pediococcus damnosus Strains Using the BlAst Diagnostic Gene findEr.</title>
        <authorList>
            <person name="Behr J."/>
            <person name="Geissler A.J."/>
            <person name="Schmid J."/>
            <person name="Zehe A."/>
            <person name="Vogel R.F."/>
        </authorList>
    </citation>
    <scope>NUCLEOTIDE SEQUENCE [LARGE SCALE GENOMIC DNA]</scope>
    <source>
        <strain evidence="2 3">TMW 2.1533</strain>
    </source>
</reference>
<dbReference type="RefSeq" id="WP_056986375.1">
    <property type="nucleotide sequence ID" value="NZ_BAAAXI010000130.1"/>
</dbReference>
<evidence type="ECO:0008006" key="4">
    <source>
        <dbReference type="Google" id="ProtNLM"/>
    </source>
</evidence>
<organism evidence="2 3">
    <name type="scientific">Pediococcus damnosus</name>
    <dbReference type="NCBI Taxonomy" id="51663"/>
    <lineage>
        <taxon>Bacteria</taxon>
        <taxon>Bacillati</taxon>
        <taxon>Bacillota</taxon>
        <taxon>Bacilli</taxon>
        <taxon>Lactobacillales</taxon>
        <taxon>Lactobacillaceae</taxon>
        <taxon>Pediococcus</taxon>
    </lineage>
</organism>
<evidence type="ECO:0000313" key="2">
    <source>
        <dbReference type="EMBL" id="AMV62799.1"/>
    </source>
</evidence>
<keyword evidence="1" id="KW-0472">Membrane</keyword>
<dbReference type="Proteomes" id="UP000076405">
    <property type="component" value="Chromosome"/>
</dbReference>
<feature type="transmembrane region" description="Helical" evidence="1">
    <location>
        <begin position="324"/>
        <end position="342"/>
    </location>
</feature>
<name>A0AAC9B1Y9_9LACO</name>
<dbReference type="GeneID" id="57276653"/>
<protein>
    <recommendedName>
        <fullName evidence="4">Membrane protein 6-pyruvoyl-tetrahydropterin synthase-related domain-containing protein</fullName>
    </recommendedName>
</protein>
<feature type="transmembrane region" description="Helical" evidence="1">
    <location>
        <begin position="295"/>
        <end position="312"/>
    </location>
</feature>
<feature type="transmembrane region" description="Helical" evidence="1">
    <location>
        <begin position="357"/>
        <end position="376"/>
    </location>
</feature>
<keyword evidence="1" id="KW-0812">Transmembrane</keyword>
<feature type="transmembrane region" description="Helical" evidence="1">
    <location>
        <begin position="108"/>
        <end position="128"/>
    </location>
</feature>
<dbReference type="EMBL" id="CP012275">
    <property type="protein sequence ID" value="AMV62799.1"/>
    <property type="molecule type" value="Genomic_DNA"/>
</dbReference>
<evidence type="ECO:0000256" key="1">
    <source>
        <dbReference type="SAM" id="Phobius"/>
    </source>
</evidence>
<proteinExistence type="predicted"/>
<feature type="transmembrane region" description="Helical" evidence="1">
    <location>
        <begin position="188"/>
        <end position="219"/>
    </location>
</feature>
<accession>A0AAC9B1Y9</accession>